<evidence type="ECO:0000313" key="3">
    <source>
        <dbReference type="Proteomes" id="UP000272316"/>
    </source>
</evidence>
<feature type="signal peptide" evidence="1">
    <location>
        <begin position="1"/>
        <end position="23"/>
    </location>
</feature>
<feature type="chain" id="PRO_5017988394" description="Lipoprotein" evidence="1">
    <location>
        <begin position="24"/>
        <end position="569"/>
    </location>
</feature>
<evidence type="ECO:0000256" key="1">
    <source>
        <dbReference type="SAM" id="SignalP"/>
    </source>
</evidence>
<reference evidence="3" key="1">
    <citation type="submission" date="2018-11" db="EMBL/GenBank/DDBJ databases">
        <title>Proposal to divide the Flavobacteriaceae and reorganize its genera based on Amino Acid Identity values calculated from whole genome sequences.</title>
        <authorList>
            <person name="Nicholson A.C."/>
            <person name="Gulvik C.A."/>
            <person name="Whitney A.M."/>
            <person name="Sheth M."/>
            <person name="Batra D."/>
            <person name="Pryor J."/>
            <person name="Bernardet J.-F."/>
            <person name="Hugo C."/>
            <person name="Kampfer P."/>
            <person name="Newman J.D."/>
            <person name="McQuiston J.R."/>
        </authorList>
    </citation>
    <scope>NUCLEOTIDE SEQUENCE [LARGE SCALE GENOMIC DNA]</scope>
    <source>
        <strain evidence="3">H6466</strain>
    </source>
</reference>
<dbReference type="EMBL" id="CP034160">
    <property type="protein sequence ID" value="AZI55532.1"/>
    <property type="molecule type" value="Genomic_DNA"/>
</dbReference>
<dbReference type="KEGG" id="eva:EIB75_09850"/>
<keyword evidence="1" id="KW-0732">Signal</keyword>
<organism evidence="2 3">
    <name type="scientific">Epilithonimonas vandammei</name>
    <dbReference type="NCBI Taxonomy" id="2487072"/>
    <lineage>
        <taxon>Bacteria</taxon>
        <taxon>Pseudomonadati</taxon>
        <taxon>Bacteroidota</taxon>
        <taxon>Flavobacteriia</taxon>
        <taxon>Flavobacteriales</taxon>
        <taxon>Weeksellaceae</taxon>
        <taxon>Chryseobacterium group</taxon>
        <taxon>Epilithonimonas</taxon>
    </lineage>
</organism>
<proteinExistence type="predicted"/>
<name>A0A3G8ZDP6_9FLAO</name>
<dbReference type="Proteomes" id="UP000272316">
    <property type="component" value="Chromosome"/>
</dbReference>
<sequence>MRKKILKTLAISFLVGITFSSCANDELRVDEATKQSIDEKFTSIGGKKLENPYSVKNMRKALEELKKDQKFKKNSSTSKTLDELTIEPTHLYVMYDLQSEEEEANLKADSSIVVFDYPLDYEFTDEQLDSRPALAEGQIPEYFAAIKIGSDEEAEHQYTLLEELYIPEEDEYFNDPSQTTGKSTDPNEIASREDLLRHLLHKAYELTGNEYELDNQPTQNGKWIFGTKWYPSGNIQVYDEIVGRNVPVTGAQVLMRQWFTVRQGITDGNGNFSTGFVRGKARYILQWERYNYSIRNGSLFQAETRGPNVKQEAWSHTITGGDDKYHAIIHQAAHDYYYGHRFGLISPPMNNHIYSFGRQRQIKIAARETAPWGVPSSYSHIRSDLTFGLSAQIHIKAWGRDSDEVYGTTIHELSHALHSVLDRGSYDNIVRDSFLSTNSQVRNRNRRLLETWPTTVEILITLDRYKTKFNKPNYKVYQDNNYQDYQNQKIASQNHYTSGGYDMIDNINQRLYYNDSSYPVDRVNGYTIKQLEQALIGARLWTGWRDNIKTKYNNPTEIYLDELFNNWQD</sequence>
<evidence type="ECO:0008006" key="4">
    <source>
        <dbReference type="Google" id="ProtNLM"/>
    </source>
</evidence>
<dbReference type="AlphaFoldDB" id="A0A3G8ZDP6"/>
<evidence type="ECO:0000313" key="2">
    <source>
        <dbReference type="EMBL" id="AZI55532.1"/>
    </source>
</evidence>
<accession>A0A3G8ZDP6</accession>
<protein>
    <recommendedName>
        <fullName evidence="4">Lipoprotein</fullName>
    </recommendedName>
</protein>
<dbReference type="RefSeq" id="WP_124986553.1">
    <property type="nucleotide sequence ID" value="NZ_CP034160.1"/>
</dbReference>
<dbReference type="PROSITE" id="PS51257">
    <property type="entry name" value="PROKAR_LIPOPROTEIN"/>
    <property type="match status" value="1"/>
</dbReference>
<gene>
    <name evidence="2" type="ORF">EIB75_09850</name>
</gene>